<feature type="compositionally biased region" description="Polar residues" evidence="1">
    <location>
        <begin position="424"/>
        <end position="437"/>
    </location>
</feature>
<evidence type="ECO:0000313" key="3">
    <source>
        <dbReference type="EMBL" id="MEN7433318.1"/>
    </source>
</evidence>
<accession>A0ABV0CR25</accession>
<dbReference type="Proteomes" id="UP001405405">
    <property type="component" value="Unassembled WGS sequence"/>
</dbReference>
<dbReference type="EMBL" id="JAYFSJ010000020">
    <property type="protein sequence ID" value="MEN7433318.1"/>
    <property type="molecule type" value="Genomic_DNA"/>
</dbReference>
<dbReference type="CDD" id="cd19958">
    <property type="entry name" value="pyocin_knob"/>
    <property type="match status" value="1"/>
</dbReference>
<name>A0ABV0CR25_9NEIS</name>
<evidence type="ECO:0000256" key="1">
    <source>
        <dbReference type="SAM" id="MobiDB-lite"/>
    </source>
</evidence>
<gene>
    <name evidence="3" type="ORF">VA599_21500</name>
</gene>
<proteinExistence type="predicted"/>
<dbReference type="Pfam" id="PF21722">
    <property type="entry name" value="Gly_rich_2"/>
    <property type="match status" value="1"/>
</dbReference>
<reference evidence="3 4" key="1">
    <citation type="submission" date="2023-12" db="EMBL/GenBank/DDBJ databases">
        <title>Chromobacterium sp. strain TRC.1.1.SA producing antimicrobial pigment.</title>
        <authorList>
            <person name="Verma N."/>
            <person name="Choksket S."/>
            <person name="Pinnaka A.K."/>
            <person name="Korpole S."/>
        </authorList>
    </citation>
    <scope>NUCLEOTIDE SEQUENCE [LARGE SCALE GENOMIC DNA]</scope>
    <source>
        <strain evidence="3 4">TRC1.1.SA</strain>
    </source>
</reference>
<feature type="domain" description="Glycine-rich" evidence="2">
    <location>
        <begin position="321"/>
        <end position="506"/>
    </location>
</feature>
<evidence type="ECO:0000313" key="4">
    <source>
        <dbReference type="Proteomes" id="UP001405405"/>
    </source>
</evidence>
<protein>
    <recommendedName>
        <fullName evidence="2">Glycine-rich domain-containing protein</fullName>
    </recommendedName>
</protein>
<dbReference type="RefSeq" id="WP_346790553.1">
    <property type="nucleotide sequence ID" value="NZ_JAYFSJ010000020.1"/>
</dbReference>
<keyword evidence="4" id="KW-1185">Reference proteome</keyword>
<comment type="caution">
    <text evidence="3">The sequence shown here is derived from an EMBL/GenBank/DDBJ whole genome shotgun (WGS) entry which is preliminary data.</text>
</comment>
<sequence>MQNQLKPINSSDGQFQDGNPYTGALGTVVTSEWLNGVQSAVQSTQRELLKLLQDSKQDPDSNRDDQLLQAVRNIAWGGNAKPATLAGYGIAIASQAEAEAGTDNVKAMTPLRVEQALNAAGLSGYAKNITNGSLQTVRPNGIYHVDAFGQVSGAPEKSNGMLLTSFLSDKWGSQVYWMWGGATYEQRLENGNWLPWVKLLKTGQQSTLADYGITDGASKTDLQTAVNNLVAGAPDALNTLQELAAALGRDPNFAATITNQLAGKAGKATTLAGYGIADAAAKNGDASQAFNVAPATQGQHAVQMSQLFGGLRGMQQFTASSAFTVPPSVTRLYVTLVGGGGGGAGAISGAPYTPGGGGAGGVLFKTPLAVTPGQTIPLTIGAGGAGGIGSGNGGTYANSTGGAGGTTTFGNLSIGGGGGGACQPSHSNGGAPGSTSLAGYGGPGSDLPNTRPDGGAGGSNIFSAPSFAGHGPQPSVLYGGGGGGGRAATYNYNGQIGASGLVIVEW</sequence>
<organism evidence="3 4">
    <name type="scientific">Chromobacterium indicum</name>
    <dbReference type="NCBI Taxonomy" id="3110228"/>
    <lineage>
        <taxon>Bacteria</taxon>
        <taxon>Pseudomonadati</taxon>
        <taxon>Pseudomonadota</taxon>
        <taxon>Betaproteobacteria</taxon>
        <taxon>Neisseriales</taxon>
        <taxon>Chromobacteriaceae</taxon>
        <taxon>Chromobacterium</taxon>
    </lineage>
</organism>
<evidence type="ECO:0000259" key="2">
    <source>
        <dbReference type="Pfam" id="PF21722"/>
    </source>
</evidence>
<dbReference type="InterPro" id="IPR049304">
    <property type="entry name" value="Gly_rich_dom"/>
</dbReference>
<feature type="region of interest" description="Disordered" evidence="1">
    <location>
        <begin position="417"/>
        <end position="466"/>
    </location>
</feature>